<feature type="active site" description="Tele-phosphohistidine intermediate" evidence="3">
    <location>
        <position position="11"/>
    </location>
</feature>
<sequence length="204" mass="23377">MEQRLIYLIRHGAIKVGNNKRFIGQIDLPLSEEGISQAKRLQQELSCVRLSHIFCSDLQRSLHTANIIAEKHSIKPEITTQIREINLGNWEGKTFDEISRKYPDEFKQRGKDIANFRPPGGESFADCSKRVMAEFERIVQNTTGHILITGHAGINRTIICHIMGIPLEKIFSFSQDYGCLNLIIYGTFGYRMKKLNQTFRVIPV</sequence>
<feature type="active site" description="Proton donor/acceptor" evidence="3">
    <location>
        <position position="84"/>
    </location>
</feature>
<dbReference type="EC" id="3.1.3.73" evidence="2"/>
<dbReference type="GO" id="GO:0043456">
    <property type="term" value="P:regulation of pentose-phosphate shunt"/>
    <property type="evidence" value="ECO:0007669"/>
    <property type="project" value="TreeGrafter"/>
</dbReference>
<dbReference type="GO" id="GO:0043755">
    <property type="term" value="F:alpha-ribazole phosphatase activity"/>
    <property type="evidence" value="ECO:0007669"/>
    <property type="project" value="UniProtKB-UniRule"/>
</dbReference>
<keyword evidence="6" id="KW-1185">Reference proteome</keyword>
<keyword evidence="1" id="KW-0378">Hydrolase</keyword>
<dbReference type="InterPro" id="IPR017578">
    <property type="entry name" value="Ribazole_CobC"/>
</dbReference>
<dbReference type="SMART" id="SM00855">
    <property type="entry name" value="PGAM"/>
    <property type="match status" value="1"/>
</dbReference>
<feature type="binding site" evidence="4">
    <location>
        <position position="60"/>
    </location>
    <ligand>
        <name>substrate</name>
    </ligand>
</feature>
<name>F6B6P1_DESCC</name>
<dbReference type="NCBIfam" id="TIGR03162">
    <property type="entry name" value="ribazole_cobC"/>
    <property type="match status" value="1"/>
</dbReference>
<dbReference type="GO" id="GO:0004331">
    <property type="term" value="F:fructose-2,6-bisphosphate 2-phosphatase activity"/>
    <property type="evidence" value="ECO:0007669"/>
    <property type="project" value="TreeGrafter"/>
</dbReference>
<gene>
    <name evidence="5" type="ordered locus">Desca_1561</name>
</gene>
<dbReference type="HOGENOM" id="CLU_033323_8_4_9"/>
<dbReference type="InterPro" id="IPR051695">
    <property type="entry name" value="Phosphoglycerate_Mutase"/>
</dbReference>
<dbReference type="GO" id="GO:0005829">
    <property type="term" value="C:cytosol"/>
    <property type="evidence" value="ECO:0007669"/>
    <property type="project" value="TreeGrafter"/>
</dbReference>
<dbReference type="STRING" id="868595.Desca_1561"/>
<dbReference type="PANTHER" id="PTHR46517:SF1">
    <property type="entry name" value="FRUCTOSE-2,6-BISPHOSPHATASE TIGAR"/>
    <property type="match status" value="1"/>
</dbReference>
<dbReference type="GO" id="GO:0009236">
    <property type="term" value="P:cobalamin biosynthetic process"/>
    <property type="evidence" value="ECO:0007669"/>
    <property type="project" value="UniProtKB-UniRule"/>
</dbReference>
<evidence type="ECO:0000256" key="2">
    <source>
        <dbReference type="NCBIfam" id="TIGR03162"/>
    </source>
</evidence>
<evidence type="ECO:0000256" key="1">
    <source>
        <dbReference type="ARBA" id="ARBA00022801"/>
    </source>
</evidence>
<dbReference type="Pfam" id="PF00300">
    <property type="entry name" value="His_Phos_1"/>
    <property type="match status" value="1"/>
</dbReference>
<dbReference type="CDD" id="cd07067">
    <property type="entry name" value="HP_PGM_like"/>
    <property type="match status" value="1"/>
</dbReference>
<proteinExistence type="predicted"/>
<accession>F6B6P1</accession>
<evidence type="ECO:0000256" key="3">
    <source>
        <dbReference type="PIRSR" id="PIRSR613078-1"/>
    </source>
</evidence>
<dbReference type="EMBL" id="CP002736">
    <property type="protein sequence ID" value="AEF94415.1"/>
    <property type="molecule type" value="Genomic_DNA"/>
</dbReference>
<dbReference type="eggNOG" id="COG0406">
    <property type="taxonomic scope" value="Bacteria"/>
</dbReference>
<dbReference type="Gene3D" id="3.40.50.1240">
    <property type="entry name" value="Phosphoglycerate mutase-like"/>
    <property type="match status" value="1"/>
</dbReference>
<dbReference type="InterPro" id="IPR013078">
    <property type="entry name" value="His_Pase_superF_clade-1"/>
</dbReference>
<dbReference type="SUPFAM" id="SSF53254">
    <property type="entry name" value="Phosphoglycerate mutase-like"/>
    <property type="match status" value="1"/>
</dbReference>
<evidence type="ECO:0000256" key="4">
    <source>
        <dbReference type="PIRSR" id="PIRSR613078-2"/>
    </source>
</evidence>
<protein>
    <recommendedName>
        <fullName evidence="2">Alpha-ribazole phosphatase</fullName>
        <ecNumber evidence="2">3.1.3.73</ecNumber>
    </recommendedName>
</protein>
<dbReference type="GO" id="GO:0045820">
    <property type="term" value="P:negative regulation of glycolytic process"/>
    <property type="evidence" value="ECO:0007669"/>
    <property type="project" value="TreeGrafter"/>
</dbReference>
<organism evidence="5 6">
    <name type="scientific">Desulfotomaculum nigrificans (strain DSM 14880 / VKM B-2319 / CO-1-SRB)</name>
    <name type="common">Desulfotomaculum carboxydivorans</name>
    <dbReference type="NCBI Taxonomy" id="868595"/>
    <lineage>
        <taxon>Bacteria</taxon>
        <taxon>Bacillati</taxon>
        <taxon>Bacillota</taxon>
        <taxon>Clostridia</taxon>
        <taxon>Eubacteriales</taxon>
        <taxon>Desulfotomaculaceae</taxon>
        <taxon>Desulfotomaculum</taxon>
    </lineage>
</organism>
<reference evidence="5 6" key="1">
    <citation type="submission" date="2011-05" db="EMBL/GenBank/DDBJ databases">
        <title>Complete sequence of Desulfotomaculum carboxydivorans CO-1-SRB.</title>
        <authorList>
            <consortium name="US DOE Joint Genome Institute"/>
            <person name="Lucas S."/>
            <person name="Han J."/>
            <person name="Lapidus A."/>
            <person name="Cheng J.-F."/>
            <person name="Goodwin L."/>
            <person name="Pitluck S."/>
            <person name="Peters L."/>
            <person name="Mikhailova N."/>
            <person name="Lu M."/>
            <person name="Han C."/>
            <person name="Tapia R."/>
            <person name="Land M."/>
            <person name="Hauser L."/>
            <person name="Kyrpides N."/>
            <person name="Ivanova N."/>
            <person name="Pagani I."/>
            <person name="Stams A."/>
            <person name="Plugge C."/>
            <person name="Muyzer G."/>
            <person name="Kuever J."/>
            <person name="Parshina S."/>
            <person name="Ivanova A."/>
            <person name="Nazina T."/>
            <person name="Woyke T."/>
        </authorList>
    </citation>
    <scope>NUCLEOTIDE SEQUENCE [LARGE SCALE GENOMIC DNA]</scope>
    <source>
        <strain evidence="6">DSM 14880 / VKM B-2319 / CO-1-SRB</strain>
    </source>
</reference>
<dbReference type="RefSeq" id="WP_013810249.1">
    <property type="nucleotide sequence ID" value="NC_015565.1"/>
</dbReference>
<dbReference type="InterPro" id="IPR029033">
    <property type="entry name" value="His_PPase_superfam"/>
</dbReference>
<dbReference type="Proteomes" id="UP000009226">
    <property type="component" value="Chromosome"/>
</dbReference>
<dbReference type="KEGG" id="dca:Desca_1561"/>
<evidence type="ECO:0000313" key="6">
    <source>
        <dbReference type="Proteomes" id="UP000009226"/>
    </source>
</evidence>
<dbReference type="PIRSF" id="PIRSF000709">
    <property type="entry name" value="6PFK_2-Ptase"/>
    <property type="match status" value="1"/>
</dbReference>
<evidence type="ECO:0000313" key="5">
    <source>
        <dbReference type="EMBL" id="AEF94415.1"/>
    </source>
</evidence>
<dbReference type="AlphaFoldDB" id="F6B6P1"/>
<dbReference type="PANTHER" id="PTHR46517">
    <property type="entry name" value="FRUCTOSE-2,6-BISPHOSPHATASE TIGAR"/>
    <property type="match status" value="1"/>
</dbReference>